<keyword evidence="2" id="KW-0808">Transferase</keyword>
<dbReference type="Proteomes" id="UP000182975">
    <property type="component" value="Unassembled WGS sequence"/>
</dbReference>
<dbReference type="Pfam" id="PF10672">
    <property type="entry name" value="Methyltrans_SAM"/>
    <property type="match status" value="1"/>
</dbReference>
<dbReference type="CDD" id="cd02440">
    <property type="entry name" value="AdoMet_MTases"/>
    <property type="match status" value="1"/>
</dbReference>
<proteinExistence type="predicted"/>
<dbReference type="RefSeq" id="WP_066662966.1">
    <property type="nucleotide sequence ID" value="NZ_CP011402.1"/>
</dbReference>
<evidence type="ECO:0000259" key="4">
    <source>
        <dbReference type="Pfam" id="PF10672"/>
    </source>
</evidence>
<dbReference type="AlphaFoldDB" id="A0A1H8RTR9"/>
<dbReference type="GO" id="GO:0032259">
    <property type="term" value="P:methylation"/>
    <property type="evidence" value="ECO:0007669"/>
    <property type="project" value="UniProtKB-KW"/>
</dbReference>
<reference evidence="6" key="1">
    <citation type="submission" date="2016-10" db="EMBL/GenBank/DDBJ databases">
        <authorList>
            <person name="Varghese N."/>
        </authorList>
    </citation>
    <scope>NUCLEOTIDE SEQUENCE [LARGE SCALE GENOMIC DNA]</scope>
    <source>
        <strain evidence="6">DSM 21843</strain>
    </source>
</reference>
<gene>
    <name evidence="5" type="ORF">SAMN02910314_00895</name>
</gene>
<evidence type="ECO:0000313" key="6">
    <source>
        <dbReference type="Proteomes" id="UP000182975"/>
    </source>
</evidence>
<protein>
    <submittedName>
        <fullName evidence="5">23S rRNA G2069 N7-methylase RlmK or C1962 C5-methylase RlmI</fullName>
    </submittedName>
</protein>
<keyword evidence="6" id="KW-1185">Reference proteome</keyword>
<accession>A0A1H8RTR9</accession>
<dbReference type="SUPFAM" id="SSF53335">
    <property type="entry name" value="S-adenosyl-L-methionine-dependent methyltransferases"/>
    <property type="match status" value="1"/>
</dbReference>
<dbReference type="InterPro" id="IPR029063">
    <property type="entry name" value="SAM-dependent_MTases_sf"/>
</dbReference>
<dbReference type="Gene3D" id="3.30.750.80">
    <property type="entry name" value="RNA methyltransferase domain (HRMD) like"/>
    <property type="match status" value="1"/>
</dbReference>
<name>A0A1H8RTR9_9ACTN</name>
<dbReference type="PANTHER" id="PTHR43042">
    <property type="entry name" value="SAM-DEPENDENT METHYLTRANSFERASE"/>
    <property type="match status" value="1"/>
</dbReference>
<evidence type="ECO:0000256" key="1">
    <source>
        <dbReference type="ARBA" id="ARBA00022603"/>
    </source>
</evidence>
<organism evidence="5 6">
    <name type="scientific">Denitrobacterium detoxificans</name>
    <dbReference type="NCBI Taxonomy" id="79604"/>
    <lineage>
        <taxon>Bacteria</taxon>
        <taxon>Bacillati</taxon>
        <taxon>Actinomycetota</taxon>
        <taxon>Coriobacteriia</taxon>
        <taxon>Eggerthellales</taxon>
        <taxon>Eggerthellaceae</taxon>
        <taxon>Denitrobacterium</taxon>
    </lineage>
</organism>
<dbReference type="PANTHER" id="PTHR43042:SF3">
    <property type="entry name" value="RIBOSOMAL RNA LARGE SUBUNIT METHYLTRANSFERASE YWBD-RELATED"/>
    <property type="match status" value="1"/>
</dbReference>
<evidence type="ECO:0000256" key="3">
    <source>
        <dbReference type="ARBA" id="ARBA00022691"/>
    </source>
</evidence>
<dbReference type="GO" id="GO:0008168">
    <property type="term" value="F:methyltransferase activity"/>
    <property type="evidence" value="ECO:0007669"/>
    <property type="project" value="UniProtKB-KW"/>
</dbReference>
<dbReference type="InterPro" id="IPR019614">
    <property type="entry name" value="SAM-dep_methyl-trfase"/>
</dbReference>
<dbReference type="Gene3D" id="3.40.50.150">
    <property type="entry name" value="Vaccinia Virus protein VP39"/>
    <property type="match status" value="1"/>
</dbReference>
<dbReference type="STRING" id="79604.AAY81_06650"/>
<keyword evidence="1 5" id="KW-0489">Methyltransferase</keyword>
<keyword evidence="3" id="KW-0949">S-adenosyl-L-methionine</keyword>
<dbReference type="EMBL" id="FOEC01000004">
    <property type="protein sequence ID" value="SEO69584.1"/>
    <property type="molecule type" value="Genomic_DNA"/>
</dbReference>
<evidence type="ECO:0000313" key="5">
    <source>
        <dbReference type="EMBL" id="SEO69584.1"/>
    </source>
</evidence>
<feature type="domain" description="S-adenosylmethionine-dependent methyltransferase" evidence="4">
    <location>
        <begin position="157"/>
        <end position="307"/>
    </location>
</feature>
<evidence type="ECO:0000256" key="2">
    <source>
        <dbReference type="ARBA" id="ARBA00022679"/>
    </source>
</evidence>
<sequence>MPTISVPDAHGGAEHVVEVNDAKVRQFVDRVRKVAKERRKWAKREHIACYRVYDADIPEYNVAIELFEGKGESEGNRYCVVAEYRAPASIGEDEAAVRFEDVLAVVPFALDVPAENVFAKQRRKAKGGGQYTHEQHESHVAFTTEPDYLKQTDYLVELDFSGYLDTGLFLDHRVTRQMVGKMAEGARFLNLFSYTGTATLHAAGGGAFSTTTVDMSQTYLDRARRNMQRNGFTGAPHHFVRADVTSWIVQEAATSHRYDLVFCDPPTFSNGKAMGERTWDVQRDHAKLLQAIARVLKPEGTIVFSCNLRGFKIDAAALDAAGLSVQDISEQTIPHDFERNPKIHRCFLVKRAG</sequence>